<dbReference type="EMBL" id="LAZR01023153">
    <property type="protein sequence ID" value="KKL79489.1"/>
    <property type="molecule type" value="Genomic_DNA"/>
</dbReference>
<dbReference type="AlphaFoldDB" id="A0A0F9EZJ2"/>
<accession>A0A0F9EZJ2</accession>
<reference evidence="1" key="1">
    <citation type="journal article" date="2015" name="Nature">
        <title>Complex archaea that bridge the gap between prokaryotes and eukaryotes.</title>
        <authorList>
            <person name="Spang A."/>
            <person name="Saw J.H."/>
            <person name="Jorgensen S.L."/>
            <person name="Zaremba-Niedzwiedzka K."/>
            <person name="Martijn J."/>
            <person name="Lind A.E."/>
            <person name="van Eijk R."/>
            <person name="Schleper C."/>
            <person name="Guy L."/>
            <person name="Ettema T.J."/>
        </authorList>
    </citation>
    <scope>NUCLEOTIDE SEQUENCE</scope>
</reference>
<evidence type="ECO:0000313" key="1">
    <source>
        <dbReference type="EMBL" id="KKL79489.1"/>
    </source>
</evidence>
<sequence length="459" mass="47620">MKRFLAYVLAFTLALTGLAHSQSVPISPGLNEAAPVGVVTTGNSSTALLSSNEVFTGTAIDVSRYAEVSVQIAANQDSKEEGVSLELSNDGTNWDLKQTGTYTALDAQTFYLPVTARSFQSVYTNTGIPLSFLRIQTVLHLTITGGSDSGSAVTNAGTFAVQEDGAALTAQQAIQTAVEGTLTVSDGAGAMNVIVDSSATVTVTATNLDVQSGGGDILLTTDFTTVFGTGDLVKAEDAPAGGGDLGIAFLGIRDDTPSSMDASTNADYAHFKLDEFGGLYVRILGTGGAAFDPTVNKTLVDMGVDNDVSLNAGLLHANSPTTEIASFALHDGSADSDTVTNSFTDSKAFAISGTGTVTKVCLVRSLGTVNGEDGVLYFFDADPTLASVVADMTIAESALVVAQFAFTGTDYVALTTTAVNCQSTTESYDDVTHVAYFHQGATTLDIEDINLRVWIRRDS</sequence>
<name>A0A0F9EZJ2_9ZZZZ</name>
<organism evidence="1">
    <name type="scientific">marine sediment metagenome</name>
    <dbReference type="NCBI Taxonomy" id="412755"/>
    <lineage>
        <taxon>unclassified sequences</taxon>
        <taxon>metagenomes</taxon>
        <taxon>ecological metagenomes</taxon>
    </lineage>
</organism>
<gene>
    <name evidence="1" type="ORF">LCGC14_2014300</name>
</gene>
<proteinExistence type="predicted"/>
<protein>
    <submittedName>
        <fullName evidence="1">Uncharacterized protein</fullName>
    </submittedName>
</protein>
<comment type="caution">
    <text evidence="1">The sequence shown here is derived from an EMBL/GenBank/DDBJ whole genome shotgun (WGS) entry which is preliminary data.</text>
</comment>